<evidence type="ECO:0000259" key="5">
    <source>
        <dbReference type="Pfam" id="PF08242"/>
    </source>
</evidence>
<feature type="region of interest" description="Disordered" evidence="4">
    <location>
        <begin position="435"/>
        <end position="462"/>
    </location>
</feature>
<keyword evidence="7" id="KW-1185">Reference proteome</keyword>
<feature type="region of interest" description="Disordered" evidence="4">
    <location>
        <begin position="375"/>
        <end position="417"/>
    </location>
</feature>
<feature type="compositionally biased region" description="Basic and acidic residues" evidence="4">
    <location>
        <begin position="34"/>
        <end position="53"/>
    </location>
</feature>
<dbReference type="SUPFAM" id="SSF53335">
    <property type="entry name" value="S-adenosyl-L-methionine-dependent methyltransferases"/>
    <property type="match status" value="1"/>
</dbReference>
<reference evidence="6 7" key="1">
    <citation type="journal article" date="2015" name="Sci. Rep.">
        <title>Genome of the facultative scuticociliatosis pathogen Pseudocohnilembus persalinus provides insight into its virulence through horizontal gene transfer.</title>
        <authorList>
            <person name="Xiong J."/>
            <person name="Wang G."/>
            <person name="Cheng J."/>
            <person name="Tian M."/>
            <person name="Pan X."/>
            <person name="Warren A."/>
            <person name="Jiang C."/>
            <person name="Yuan D."/>
            <person name="Miao W."/>
        </authorList>
    </citation>
    <scope>NUCLEOTIDE SEQUENCE [LARGE SCALE GENOMIC DNA]</scope>
    <source>
        <strain evidence="6">36N120E</strain>
    </source>
</reference>
<gene>
    <name evidence="6" type="ORF">PPERSA_02043</name>
</gene>
<dbReference type="FunCoup" id="A0A0V0QFH3">
    <property type="interactions" value="382"/>
</dbReference>
<organism evidence="6 7">
    <name type="scientific">Pseudocohnilembus persalinus</name>
    <name type="common">Ciliate</name>
    <dbReference type="NCBI Taxonomy" id="266149"/>
    <lineage>
        <taxon>Eukaryota</taxon>
        <taxon>Sar</taxon>
        <taxon>Alveolata</taxon>
        <taxon>Ciliophora</taxon>
        <taxon>Intramacronucleata</taxon>
        <taxon>Oligohymenophorea</taxon>
        <taxon>Scuticociliatia</taxon>
        <taxon>Philasterida</taxon>
        <taxon>Pseudocohnilembidae</taxon>
        <taxon>Pseudocohnilembus</taxon>
    </lineage>
</organism>
<evidence type="ECO:0000256" key="2">
    <source>
        <dbReference type="ARBA" id="ARBA00022603"/>
    </source>
</evidence>
<dbReference type="GO" id="GO:0008173">
    <property type="term" value="F:RNA methyltransferase activity"/>
    <property type="evidence" value="ECO:0007669"/>
    <property type="project" value="UniProtKB-ARBA"/>
</dbReference>
<feature type="region of interest" description="Disordered" evidence="4">
    <location>
        <begin position="1"/>
        <end position="58"/>
    </location>
</feature>
<dbReference type="GO" id="GO:0008757">
    <property type="term" value="F:S-adenosylmethionine-dependent methyltransferase activity"/>
    <property type="evidence" value="ECO:0007669"/>
    <property type="project" value="UniProtKB-ARBA"/>
</dbReference>
<dbReference type="GO" id="GO:0032259">
    <property type="term" value="P:methylation"/>
    <property type="evidence" value="ECO:0007669"/>
    <property type="project" value="UniProtKB-KW"/>
</dbReference>
<keyword evidence="3" id="KW-0808">Transferase</keyword>
<feature type="compositionally biased region" description="Low complexity" evidence="4">
    <location>
        <begin position="380"/>
        <end position="389"/>
    </location>
</feature>
<dbReference type="InParanoid" id="A0A0V0QFH3"/>
<dbReference type="PANTHER" id="PTHR22809:SF5">
    <property type="entry name" value="TRNA N(3)-METHYLCYTIDINE METHYLTRANSFERASE METTL6"/>
    <property type="match status" value="1"/>
</dbReference>
<dbReference type="OrthoDB" id="417697at2759"/>
<dbReference type="EMBL" id="LDAU01000181">
    <property type="protein sequence ID" value="KRX00864.1"/>
    <property type="molecule type" value="Genomic_DNA"/>
</dbReference>
<dbReference type="Proteomes" id="UP000054937">
    <property type="component" value="Unassembled WGS sequence"/>
</dbReference>
<dbReference type="AlphaFoldDB" id="A0A0V0QFH3"/>
<feature type="compositionally biased region" description="Basic and acidic residues" evidence="4">
    <location>
        <begin position="1"/>
        <end position="26"/>
    </location>
</feature>
<accession>A0A0V0QFH3</accession>
<dbReference type="InterPro" id="IPR029063">
    <property type="entry name" value="SAM-dependent_MTases_sf"/>
</dbReference>
<evidence type="ECO:0000313" key="7">
    <source>
        <dbReference type="Proteomes" id="UP000054937"/>
    </source>
</evidence>
<comment type="caution">
    <text evidence="6">The sequence shown here is derived from an EMBL/GenBank/DDBJ whole genome shotgun (WGS) entry which is preliminary data.</text>
</comment>
<name>A0A0V0QFH3_PSEPJ</name>
<feature type="domain" description="Methyltransferase type 12" evidence="5">
    <location>
        <begin position="167"/>
        <end position="264"/>
    </location>
</feature>
<dbReference type="Pfam" id="PF08242">
    <property type="entry name" value="Methyltransf_12"/>
    <property type="match status" value="1"/>
</dbReference>
<comment type="similarity">
    <text evidence="1">Belongs to the methyltransferase superfamily. METL family.</text>
</comment>
<dbReference type="CDD" id="cd02440">
    <property type="entry name" value="AdoMet_MTases"/>
    <property type="match status" value="1"/>
</dbReference>
<protein>
    <recommendedName>
        <fullName evidence="5">Methyltransferase type 12 domain-containing protein</fullName>
    </recommendedName>
</protein>
<feature type="compositionally biased region" description="Polar residues" evidence="4">
    <location>
        <begin position="443"/>
        <end position="462"/>
    </location>
</feature>
<evidence type="ECO:0000256" key="3">
    <source>
        <dbReference type="ARBA" id="ARBA00022679"/>
    </source>
</evidence>
<dbReference type="InterPro" id="IPR026113">
    <property type="entry name" value="METTL2/6/8-like"/>
</dbReference>
<evidence type="ECO:0000256" key="4">
    <source>
        <dbReference type="SAM" id="MobiDB-lite"/>
    </source>
</evidence>
<proteinExistence type="inferred from homology"/>
<dbReference type="OMA" id="HYRYLEN"/>
<dbReference type="Gene3D" id="3.40.50.150">
    <property type="entry name" value="Vaccinia Virus protein VP39"/>
    <property type="match status" value="1"/>
</dbReference>
<evidence type="ECO:0000313" key="6">
    <source>
        <dbReference type="EMBL" id="KRX00864.1"/>
    </source>
</evidence>
<dbReference type="PANTHER" id="PTHR22809">
    <property type="entry name" value="METHYLTRANSFERASE-RELATED"/>
    <property type="match status" value="1"/>
</dbReference>
<sequence>MEQVEKQEAQIQKPKKETKEEREQREIQLQNEYVKQKYEKRGQHKQEQDKQQETPKIWNVQEDQYKEKIRQEIGNNLNGKPKMPVIFFKWTEEHEKKANSVIQQDEQVQEEENYNKFEDTAHKQWDKFYKNHKLGFFHHRYYLRNEFPELTSIKQENRQNQTYILTELGCGVGDTIFPLKIEYPNLNLQASDFSAKAVEWVKRSSEFDPERVKAEVMDLVKDDFPKEFEPSDLVTLIFCLSAISPENQQNVIKKIYDWMKPGSVIYFRDYGRYDFSQLNFSRKKGRKLKDNFYVKHDGTRVYYATEQEIRNYFLNAGFKERECKAHYRYLENRKTGLEMYRVWIQARFEKPAENPIFDYYGPIHFEEHDLTEKKKEMEVQKQQFQQDQKNQSEKESSIQESQKQQIEKNEQLNQKEGKLDQKLIDKLEQKLQKNDKLLEEQINENATNNGNSETQNQQKDQN</sequence>
<keyword evidence="2" id="KW-0489">Methyltransferase</keyword>
<evidence type="ECO:0000256" key="1">
    <source>
        <dbReference type="ARBA" id="ARBA00009725"/>
    </source>
</evidence>
<feature type="compositionally biased region" description="Basic and acidic residues" evidence="4">
    <location>
        <begin position="405"/>
        <end position="417"/>
    </location>
</feature>
<dbReference type="InterPro" id="IPR013217">
    <property type="entry name" value="Methyltransf_12"/>
</dbReference>